<accession>A0A176WCY8</accession>
<dbReference type="EMBL" id="LVLJ01001246">
    <property type="protein sequence ID" value="OAE30794.1"/>
    <property type="molecule type" value="Genomic_DNA"/>
</dbReference>
<dbReference type="AlphaFoldDB" id="A0A176WCY8"/>
<dbReference type="Proteomes" id="UP000077202">
    <property type="component" value="Unassembled WGS sequence"/>
</dbReference>
<sequence>MILADRALLFLSGVEKWNAIPKRTKCRAISNGDARKMREYAPLLSCERRHVVDSSGERRCTLVHRIGDRFPSSIEKLADKMLKDPTWSRDLSKTRPRHPPREVPYLPIALRPSGMGTSAISEMYWQISSNDMAPDHRLPRRQNQNSDDESI</sequence>
<name>A0A176WCY8_MARPO</name>
<keyword evidence="3" id="KW-1185">Reference proteome</keyword>
<organism evidence="2 3">
    <name type="scientific">Marchantia polymorpha subsp. ruderalis</name>
    <dbReference type="NCBI Taxonomy" id="1480154"/>
    <lineage>
        <taxon>Eukaryota</taxon>
        <taxon>Viridiplantae</taxon>
        <taxon>Streptophyta</taxon>
        <taxon>Embryophyta</taxon>
        <taxon>Marchantiophyta</taxon>
        <taxon>Marchantiopsida</taxon>
        <taxon>Marchantiidae</taxon>
        <taxon>Marchantiales</taxon>
        <taxon>Marchantiaceae</taxon>
        <taxon>Marchantia</taxon>
    </lineage>
</organism>
<protein>
    <submittedName>
        <fullName evidence="2">Uncharacterized protein</fullName>
    </submittedName>
</protein>
<evidence type="ECO:0000313" key="3">
    <source>
        <dbReference type="Proteomes" id="UP000077202"/>
    </source>
</evidence>
<gene>
    <name evidence="2" type="ORF">AXG93_3522s1140</name>
</gene>
<evidence type="ECO:0000256" key="1">
    <source>
        <dbReference type="SAM" id="MobiDB-lite"/>
    </source>
</evidence>
<feature type="region of interest" description="Disordered" evidence="1">
    <location>
        <begin position="87"/>
        <end position="106"/>
    </location>
</feature>
<evidence type="ECO:0000313" key="2">
    <source>
        <dbReference type="EMBL" id="OAE30794.1"/>
    </source>
</evidence>
<comment type="caution">
    <text evidence="2">The sequence shown here is derived from an EMBL/GenBank/DDBJ whole genome shotgun (WGS) entry which is preliminary data.</text>
</comment>
<proteinExistence type="predicted"/>
<feature type="region of interest" description="Disordered" evidence="1">
    <location>
        <begin position="131"/>
        <end position="151"/>
    </location>
</feature>
<reference evidence="2" key="1">
    <citation type="submission" date="2016-03" db="EMBL/GenBank/DDBJ databases">
        <title>Mechanisms controlling the formation of the plant cell surface in tip-growing cells are functionally conserved among land plants.</title>
        <authorList>
            <person name="Honkanen S."/>
            <person name="Jones V.A."/>
            <person name="Morieri G."/>
            <person name="Champion C."/>
            <person name="Hetherington A.J."/>
            <person name="Kelly S."/>
            <person name="Saint-Marcoux D."/>
            <person name="Proust H."/>
            <person name="Prescott H."/>
            <person name="Dolan L."/>
        </authorList>
    </citation>
    <scope>NUCLEOTIDE SEQUENCE [LARGE SCALE GENOMIC DNA]</scope>
    <source>
        <tissue evidence="2">Whole gametophyte</tissue>
    </source>
</reference>